<protein>
    <submittedName>
        <fullName evidence="8">Sulfate transporter family-domain-containing protein</fullName>
    </submittedName>
</protein>
<dbReference type="GO" id="GO:0016020">
    <property type="term" value="C:membrane"/>
    <property type="evidence" value="ECO:0007669"/>
    <property type="project" value="UniProtKB-SubCell"/>
</dbReference>
<feature type="transmembrane region" description="Helical" evidence="6">
    <location>
        <begin position="344"/>
        <end position="367"/>
    </location>
</feature>
<gene>
    <name evidence="8" type="ORF">BCR43DRAFT_486946</name>
</gene>
<keyword evidence="9" id="KW-1185">Reference proteome</keyword>
<dbReference type="PROSITE" id="PS50801">
    <property type="entry name" value="STAS"/>
    <property type="match status" value="1"/>
</dbReference>
<feature type="transmembrane region" description="Helical" evidence="6">
    <location>
        <begin position="106"/>
        <end position="124"/>
    </location>
</feature>
<evidence type="ECO:0000256" key="5">
    <source>
        <dbReference type="SAM" id="MobiDB-lite"/>
    </source>
</evidence>
<feature type="transmembrane region" description="Helical" evidence="6">
    <location>
        <begin position="217"/>
        <end position="238"/>
    </location>
</feature>
<feature type="region of interest" description="Disordered" evidence="5">
    <location>
        <begin position="548"/>
        <end position="576"/>
    </location>
</feature>
<dbReference type="Gene3D" id="3.30.750.24">
    <property type="entry name" value="STAS domain"/>
    <property type="match status" value="1"/>
</dbReference>
<evidence type="ECO:0000313" key="8">
    <source>
        <dbReference type="EMBL" id="ORZ01445.1"/>
    </source>
</evidence>
<feature type="compositionally biased region" description="Basic and acidic residues" evidence="5">
    <location>
        <begin position="557"/>
        <end position="566"/>
    </location>
</feature>
<feature type="transmembrane region" description="Helical" evidence="6">
    <location>
        <begin position="136"/>
        <end position="157"/>
    </location>
</feature>
<dbReference type="InterPro" id="IPR011547">
    <property type="entry name" value="SLC26A/SulP_dom"/>
</dbReference>
<comment type="subcellular location">
    <subcellularLocation>
        <location evidence="1">Membrane</location>
        <topology evidence="1">Multi-pass membrane protein</topology>
    </subcellularLocation>
</comment>
<dbReference type="InterPro" id="IPR036513">
    <property type="entry name" value="STAS_dom_sf"/>
</dbReference>
<organism evidence="8 9">
    <name type="scientific">Syncephalastrum racemosum</name>
    <name type="common">Filamentous fungus</name>
    <dbReference type="NCBI Taxonomy" id="13706"/>
    <lineage>
        <taxon>Eukaryota</taxon>
        <taxon>Fungi</taxon>
        <taxon>Fungi incertae sedis</taxon>
        <taxon>Mucoromycota</taxon>
        <taxon>Mucoromycotina</taxon>
        <taxon>Mucoromycetes</taxon>
        <taxon>Mucorales</taxon>
        <taxon>Syncephalastraceae</taxon>
        <taxon>Syncephalastrum</taxon>
    </lineage>
</organism>
<evidence type="ECO:0000256" key="3">
    <source>
        <dbReference type="ARBA" id="ARBA00022989"/>
    </source>
</evidence>
<dbReference type="CDD" id="cd07042">
    <property type="entry name" value="STAS_SulP_like_sulfate_transporter"/>
    <property type="match status" value="1"/>
</dbReference>
<dbReference type="FunCoup" id="A0A1X2HPX4">
    <property type="interactions" value="37"/>
</dbReference>
<keyword evidence="3 6" id="KW-1133">Transmembrane helix</keyword>
<evidence type="ECO:0000313" key="9">
    <source>
        <dbReference type="Proteomes" id="UP000242180"/>
    </source>
</evidence>
<dbReference type="OMA" id="VMLIEHI"/>
<feature type="compositionally biased region" description="Low complexity" evidence="5">
    <location>
        <begin position="654"/>
        <end position="664"/>
    </location>
</feature>
<feature type="transmembrane region" description="Helical" evidence="6">
    <location>
        <begin position="433"/>
        <end position="451"/>
    </location>
</feature>
<dbReference type="GO" id="GO:0055085">
    <property type="term" value="P:transmembrane transport"/>
    <property type="evidence" value="ECO:0007669"/>
    <property type="project" value="InterPro"/>
</dbReference>
<sequence length="772" mass="84225">MRTNPIVVDYTSMTLLQRIKHHSKNMPRYMRSYIASMFPIFQWIHRYNLSWLLQDIIAGITVGVIIVPQSMAYAKLANLDPQYGLYTSFVGVSIYCFFGTSKDISIGPISTVSLLVGQAVNTVINTNPNITGPEVGVTLALFAGIITVCIGLIRLGILVDFIPGPAIAGYMTGSAITITLSQLPALAGTGDIVDTHSAPYLILAHFLQSLPSIKVDLAFGLVGLFILYAIKLFCARLSSRTQGGSKWAKGIFYFGIMRSGLLVIFGTLLSFLIHIGRTTSPIHIIKDVPAGFDAMGIPGLNFEILASLSGTLPSIVLILILEHVSVAKSFGRIYNYTISPDQEILAIGLSNVIGSFFGAFPATGAFSRTAIMARSGVKTPVAGVFSGAVVVLALYALTPAFYYIPDAILSAVVIHAVSDLVSGPKYISEVWKASPFEFLVWLSAVLVTFFVDVETGIYVAVGLSLVHILLRLARPDVQSLGRLDPVNKQNVSYTDVYVDECDPNFVTHLQPLPRGVVLVRPCDSILYPNAGYMAEAILKAVRTHTRQGRANLSDKQQVADRDRPWNEEPPATNFDPRRPQLPCLRALILDMRTVRRLDSTALQMLVNLRETLNKYAADEVEWRFACLYPNVRNDLLHFGFGSLPRQPLHASDLTDSCLSSSSLSPPGHPRVVEKKSSTSLNACKFAPSSGALSGDLEIGQAPALSTQASHPSSLTGDDSYQSYPYAVETDYPTVHPLVPRDKHPAFHWDVDDAVRSTRLSLEIGIQDEEPRV</sequence>
<feature type="transmembrane region" description="Helical" evidence="6">
    <location>
        <begin position="51"/>
        <end position="71"/>
    </location>
</feature>
<dbReference type="Proteomes" id="UP000242180">
    <property type="component" value="Unassembled WGS sequence"/>
</dbReference>
<dbReference type="NCBIfam" id="TIGR00815">
    <property type="entry name" value="sulP"/>
    <property type="match status" value="1"/>
</dbReference>
<evidence type="ECO:0000259" key="7">
    <source>
        <dbReference type="PROSITE" id="PS50801"/>
    </source>
</evidence>
<dbReference type="EMBL" id="MCGN01000002">
    <property type="protein sequence ID" value="ORZ01445.1"/>
    <property type="molecule type" value="Genomic_DNA"/>
</dbReference>
<keyword evidence="2 6" id="KW-0812">Transmembrane</keyword>
<feature type="transmembrane region" description="Helical" evidence="6">
    <location>
        <begin position="379"/>
        <end position="397"/>
    </location>
</feature>
<dbReference type="Pfam" id="PF00916">
    <property type="entry name" value="Sulfate_transp"/>
    <property type="match status" value="1"/>
</dbReference>
<dbReference type="InterPro" id="IPR001902">
    <property type="entry name" value="SLC26A/SulP_fam"/>
</dbReference>
<dbReference type="Pfam" id="PF01740">
    <property type="entry name" value="STAS"/>
    <property type="match status" value="1"/>
</dbReference>
<feature type="domain" description="STAS" evidence="7">
    <location>
        <begin position="515"/>
        <end position="640"/>
    </location>
</feature>
<evidence type="ECO:0000256" key="1">
    <source>
        <dbReference type="ARBA" id="ARBA00004141"/>
    </source>
</evidence>
<feature type="transmembrane region" description="Helical" evidence="6">
    <location>
        <begin position="83"/>
        <end position="100"/>
    </location>
</feature>
<keyword evidence="4 6" id="KW-0472">Membrane</keyword>
<dbReference type="AlphaFoldDB" id="A0A1X2HPX4"/>
<proteinExistence type="predicted"/>
<dbReference type="SUPFAM" id="SSF52091">
    <property type="entry name" value="SpoIIaa-like"/>
    <property type="match status" value="1"/>
</dbReference>
<dbReference type="InterPro" id="IPR002645">
    <property type="entry name" value="STAS_dom"/>
</dbReference>
<evidence type="ECO:0000256" key="6">
    <source>
        <dbReference type="SAM" id="Phobius"/>
    </source>
</evidence>
<accession>A0A1X2HPX4</accession>
<reference evidence="8 9" key="1">
    <citation type="submission" date="2016-07" db="EMBL/GenBank/DDBJ databases">
        <title>Pervasive Adenine N6-methylation of Active Genes in Fungi.</title>
        <authorList>
            <consortium name="DOE Joint Genome Institute"/>
            <person name="Mondo S.J."/>
            <person name="Dannebaum R.O."/>
            <person name="Kuo R.C."/>
            <person name="Labutti K."/>
            <person name="Haridas S."/>
            <person name="Kuo A."/>
            <person name="Salamov A."/>
            <person name="Ahrendt S.R."/>
            <person name="Lipzen A."/>
            <person name="Sullivan W."/>
            <person name="Andreopoulos W.B."/>
            <person name="Clum A."/>
            <person name="Lindquist E."/>
            <person name="Daum C."/>
            <person name="Ramamoorthy G.K."/>
            <person name="Gryganskyi A."/>
            <person name="Culley D."/>
            <person name="Magnuson J.K."/>
            <person name="James T.Y."/>
            <person name="O'Malley M.A."/>
            <person name="Stajich J.E."/>
            <person name="Spatafora J.W."/>
            <person name="Visel A."/>
            <person name="Grigoriev I.V."/>
        </authorList>
    </citation>
    <scope>NUCLEOTIDE SEQUENCE [LARGE SCALE GENOMIC DNA]</scope>
    <source>
        <strain evidence="8 9">NRRL 2496</strain>
    </source>
</reference>
<dbReference type="InParanoid" id="A0A1X2HPX4"/>
<feature type="region of interest" description="Disordered" evidence="5">
    <location>
        <begin position="654"/>
        <end position="675"/>
    </location>
</feature>
<feature type="transmembrane region" description="Helical" evidence="6">
    <location>
        <begin position="250"/>
        <end position="273"/>
    </location>
</feature>
<evidence type="ECO:0000256" key="4">
    <source>
        <dbReference type="ARBA" id="ARBA00023136"/>
    </source>
</evidence>
<evidence type="ECO:0000256" key="2">
    <source>
        <dbReference type="ARBA" id="ARBA00022692"/>
    </source>
</evidence>
<name>A0A1X2HPX4_SYNRA</name>
<dbReference type="STRING" id="13706.A0A1X2HPX4"/>
<comment type="caution">
    <text evidence="8">The sequence shown here is derived from an EMBL/GenBank/DDBJ whole genome shotgun (WGS) entry which is preliminary data.</text>
</comment>
<dbReference type="PANTHER" id="PTHR11814">
    <property type="entry name" value="SULFATE TRANSPORTER"/>
    <property type="match status" value="1"/>
</dbReference>
<dbReference type="OrthoDB" id="288203at2759"/>